<reference evidence="5" key="1">
    <citation type="submission" date="2018-04" db="EMBL/GenBank/DDBJ databases">
        <authorList>
            <person name="Cornet L."/>
        </authorList>
    </citation>
    <scope>NUCLEOTIDE SEQUENCE [LARGE SCALE GENOMIC DNA]</scope>
</reference>
<evidence type="ECO:0000256" key="2">
    <source>
        <dbReference type="SAM" id="MobiDB-lite"/>
    </source>
</evidence>
<dbReference type="InterPro" id="IPR036868">
    <property type="entry name" value="TusA-like_sf"/>
</dbReference>
<dbReference type="PANTHER" id="PTHR33279">
    <property type="entry name" value="SULFUR CARRIER PROTEIN YEDF-RELATED"/>
    <property type="match status" value="1"/>
</dbReference>
<dbReference type="STRING" id="1850361.GCA_001650195_00325"/>
<evidence type="ECO:0000313" key="4">
    <source>
        <dbReference type="EMBL" id="PZO57195.1"/>
    </source>
</evidence>
<accession>A0A2W4ZG90</accession>
<sequence>MDRAALIADKQLDLRGTPCPLNFVRTKLMLEKMPPGSLLEVWLDPGEPIEQVPDSLQMDGYSVERVEDRSEYFALQVRRPVNLDSSVDSVSPIDSVNPVDSVNL</sequence>
<feature type="region of interest" description="Disordered" evidence="2">
    <location>
        <begin position="85"/>
        <end position="104"/>
    </location>
</feature>
<keyword evidence="4" id="KW-0808">Transferase</keyword>
<comment type="similarity">
    <text evidence="1">Belongs to the sulfur carrier protein TusA family.</text>
</comment>
<dbReference type="CDD" id="cd00291">
    <property type="entry name" value="SirA_YedF_YeeD"/>
    <property type="match status" value="1"/>
</dbReference>
<dbReference type="Proteomes" id="UP000249794">
    <property type="component" value="Unassembled WGS sequence"/>
</dbReference>
<reference evidence="4 5" key="2">
    <citation type="submission" date="2018-06" db="EMBL/GenBank/DDBJ databases">
        <title>Metagenomic assembly of (sub)arctic Cyanobacteria and their associated microbiome from non-axenic cultures.</title>
        <authorList>
            <person name="Baurain D."/>
        </authorList>
    </citation>
    <scope>NUCLEOTIDE SEQUENCE [LARGE SCALE GENOMIC DNA]</scope>
    <source>
        <strain evidence="4">ULC027bin1</strain>
    </source>
</reference>
<dbReference type="EMBL" id="QBMP01000055">
    <property type="protein sequence ID" value="PZO57195.1"/>
    <property type="molecule type" value="Genomic_DNA"/>
</dbReference>
<dbReference type="PANTHER" id="PTHR33279:SF19">
    <property type="entry name" value="SSL1707 PROTEIN"/>
    <property type="match status" value="1"/>
</dbReference>
<dbReference type="Pfam" id="PF01206">
    <property type="entry name" value="TusA"/>
    <property type="match status" value="1"/>
</dbReference>
<proteinExistence type="inferred from homology"/>
<comment type="caution">
    <text evidence="4">The sequence shown here is derived from an EMBL/GenBank/DDBJ whole genome shotgun (WGS) entry which is preliminary data.</text>
</comment>
<name>A0A2W4ZG90_9CYAN</name>
<evidence type="ECO:0000259" key="3">
    <source>
        <dbReference type="Pfam" id="PF01206"/>
    </source>
</evidence>
<dbReference type="AlphaFoldDB" id="A0A2W4ZG90"/>
<evidence type="ECO:0000313" key="5">
    <source>
        <dbReference type="Proteomes" id="UP000249794"/>
    </source>
</evidence>
<dbReference type="InterPro" id="IPR001455">
    <property type="entry name" value="TusA-like"/>
</dbReference>
<dbReference type="SUPFAM" id="SSF64307">
    <property type="entry name" value="SirA-like"/>
    <property type="match status" value="1"/>
</dbReference>
<dbReference type="GO" id="GO:0016740">
    <property type="term" value="F:transferase activity"/>
    <property type="evidence" value="ECO:0007669"/>
    <property type="project" value="UniProtKB-KW"/>
</dbReference>
<evidence type="ECO:0000256" key="1">
    <source>
        <dbReference type="ARBA" id="ARBA00008984"/>
    </source>
</evidence>
<protein>
    <submittedName>
        <fullName evidence="4">Sulfurtransferase TusA family protein</fullName>
    </submittedName>
</protein>
<gene>
    <name evidence="4" type="ORF">DCF15_07425</name>
</gene>
<dbReference type="Gene3D" id="3.30.110.40">
    <property type="entry name" value="TusA-like domain"/>
    <property type="match status" value="1"/>
</dbReference>
<feature type="domain" description="UPF0033" evidence="3">
    <location>
        <begin position="10"/>
        <end position="79"/>
    </location>
</feature>
<organism evidence="4 5">
    <name type="scientific">Phormidesmis priestleyi</name>
    <dbReference type="NCBI Taxonomy" id="268141"/>
    <lineage>
        <taxon>Bacteria</taxon>
        <taxon>Bacillati</taxon>
        <taxon>Cyanobacteriota</taxon>
        <taxon>Cyanophyceae</taxon>
        <taxon>Leptolyngbyales</taxon>
        <taxon>Leptolyngbyaceae</taxon>
        <taxon>Phormidesmis</taxon>
    </lineage>
</organism>